<dbReference type="AlphaFoldDB" id="A0A136LYZ5"/>
<dbReference type="Proteomes" id="UP000070457">
    <property type="component" value="Unassembled WGS sequence"/>
</dbReference>
<feature type="domain" description="Putative zinc ribbon" evidence="1">
    <location>
        <begin position="9"/>
        <end position="87"/>
    </location>
</feature>
<gene>
    <name evidence="2" type="ORF">TR69_WS6001000882</name>
</gene>
<accession>A0A136LYZ5</accession>
<reference evidence="2 3" key="1">
    <citation type="submission" date="2015-02" db="EMBL/GenBank/DDBJ databases">
        <title>Improved understanding of the partial-nitritation anammox process through 23 genomes representing the majority of the microbial community.</title>
        <authorList>
            <person name="Speth D.R."/>
            <person name="In T Zandt M."/>
            <person name="Guerrero Cruz S."/>
            <person name="Jetten M.S."/>
            <person name="Dutilh B.E."/>
        </authorList>
    </citation>
    <scope>NUCLEOTIDE SEQUENCE [LARGE SCALE GENOMIC DNA]</scope>
    <source>
        <strain evidence="2">OLB20</strain>
    </source>
</reference>
<name>A0A136LYZ5_9BACT</name>
<proteinExistence type="predicted"/>
<evidence type="ECO:0000313" key="2">
    <source>
        <dbReference type="EMBL" id="KXK26861.1"/>
    </source>
</evidence>
<organism evidence="2 3">
    <name type="scientific">candidate division WS6 bacterium OLB20</name>
    <dbReference type="NCBI Taxonomy" id="1617426"/>
    <lineage>
        <taxon>Bacteria</taxon>
        <taxon>Candidatus Dojkabacteria</taxon>
    </lineage>
</organism>
<dbReference type="Pfam" id="PF12674">
    <property type="entry name" value="Zn_ribbon_2"/>
    <property type="match status" value="1"/>
</dbReference>
<evidence type="ECO:0000259" key="1">
    <source>
        <dbReference type="Pfam" id="PF12674"/>
    </source>
</evidence>
<dbReference type="InterPro" id="IPR025868">
    <property type="entry name" value="Zn_ribbon_dom_put"/>
</dbReference>
<comment type="caution">
    <text evidence="2">The sequence shown here is derived from an EMBL/GenBank/DDBJ whole genome shotgun (WGS) entry which is preliminary data.</text>
</comment>
<protein>
    <submittedName>
        <fullName evidence="2">Putative zinc ribbon domain protein</fullName>
    </submittedName>
</protein>
<dbReference type="EMBL" id="JYNZ01000003">
    <property type="protein sequence ID" value="KXK26861.1"/>
    <property type="molecule type" value="Genomic_DNA"/>
</dbReference>
<dbReference type="STRING" id="1617426.TR69_WS6001000882"/>
<evidence type="ECO:0000313" key="3">
    <source>
        <dbReference type="Proteomes" id="UP000070457"/>
    </source>
</evidence>
<sequence length="90" mass="10158">MEEKFENQCQSCGMPLRGGAVSGTEADGSKSRMYCEMCYKDGAFIDPDMTLDEMRRMLDETVGREGLKGKFLAFMGKMQLPGLKRWKSSK</sequence>